<dbReference type="HOGENOM" id="CLU_3295093_0_0_9"/>
<protein>
    <submittedName>
        <fullName evidence="1">Uncharacterized protein</fullName>
    </submittedName>
</protein>
<accession>E6MF32</accession>
<evidence type="ECO:0000313" key="2">
    <source>
        <dbReference type="Proteomes" id="UP000004754"/>
    </source>
</evidence>
<comment type="caution">
    <text evidence="1">The sequence shown here is derived from an EMBL/GenBank/DDBJ whole genome shotgun (WGS) entry which is preliminary data.</text>
</comment>
<dbReference type="STRING" id="887929.HMP0721_0615"/>
<dbReference type="Proteomes" id="UP000004754">
    <property type="component" value="Unassembled WGS sequence"/>
</dbReference>
<gene>
    <name evidence="1" type="ORF">HMP0721_0615</name>
</gene>
<evidence type="ECO:0000313" key="1">
    <source>
        <dbReference type="EMBL" id="EFV02192.1"/>
    </source>
</evidence>
<keyword evidence="2" id="KW-1185">Reference proteome</keyword>
<dbReference type="AlphaFoldDB" id="E6MF32"/>
<dbReference type="EMBL" id="AEQN01000011">
    <property type="protein sequence ID" value="EFV02192.1"/>
    <property type="molecule type" value="Genomic_DNA"/>
</dbReference>
<proteinExistence type="predicted"/>
<reference evidence="1 2" key="1">
    <citation type="submission" date="2010-12" db="EMBL/GenBank/DDBJ databases">
        <authorList>
            <person name="Muzny D."/>
            <person name="Qin X."/>
            <person name="Deng J."/>
            <person name="Jiang H."/>
            <person name="Liu Y."/>
            <person name="Qu J."/>
            <person name="Song X.-Z."/>
            <person name="Zhang L."/>
            <person name="Thornton R."/>
            <person name="Coyle M."/>
            <person name="Francisco L."/>
            <person name="Jackson L."/>
            <person name="Javaid M."/>
            <person name="Korchina V."/>
            <person name="Kovar C."/>
            <person name="Mata R."/>
            <person name="Mathew T."/>
            <person name="Ngo R."/>
            <person name="Nguyen L."/>
            <person name="Nguyen N."/>
            <person name="Okwuonu G."/>
            <person name="Ongeri F."/>
            <person name="Pham C."/>
            <person name="Simmons D."/>
            <person name="Wilczek-Boney K."/>
            <person name="Hale W."/>
            <person name="Jakkamsetti A."/>
            <person name="Pham P."/>
            <person name="Ruth R."/>
            <person name="San Lucas F."/>
            <person name="Warren J."/>
            <person name="Zhang J."/>
            <person name="Zhao Z."/>
            <person name="Zhou C."/>
            <person name="Zhu D."/>
            <person name="Lee S."/>
            <person name="Bess C."/>
            <person name="Blankenburg K."/>
            <person name="Forbes L."/>
            <person name="Fu Q."/>
            <person name="Gubbala S."/>
            <person name="Hirani K."/>
            <person name="Jayaseelan J.C."/>
            <person name="Lara F."/>
            <person name="Munidasa M."/>
            <person name="Palculict T."/>
            <person name="Patil S."/>
            <person name="Pu L.-L."/>
            <person name="Saada N."/>
            <person name="Tang L."/>
            <person name="Weissenberger G."/>
            <person name="Zhu Y."/>
            <person name="Hemphill L."/>
            <person name="Shang Y."/>
            <person name="Youmans B."/>
            <person name="Ayvaz T."/>
            <person name="Ross M."/>
            <person name="Santibanez J."/>
            <person name="Aqrawi P."/>
            <person name="Gross S."/>
            <person name="Joshi V."/>
            <person name="Fowler G."/>
            <person name="Nazareth L."/>
            <person name="Reid J."/>
            <person name="Worley K."/>
            <person name="Petrosino J."/>
            <person name="Highlander S."/>
            <person name="Gibbs R."/>
        </authorList>
    </citation>
    <scope>NUCLEOTIDE SEQUENCE [LARGE SCALE GENOMIC DNA]</scope>
    <source>
        <strain evidence="1 2">ATCC 23263</strain>
    </source>
</reference>
<sequence>MILFIRESCDKVKCFFRYSDWEPPDVAAFFMAEIQNKNYA</sequence>
<organism evidence="1 2">
    <name type="scientific">Pseudoramibacter alactolyticus ATCC 23263</name>
    <dbReference type="NCBI Taxonomy" id="887929"/>
    <lineage>
        <taxon>Bacteria</taxon>
        <taxon>Bacillati</taxon>
        <taxon>Bacillota</taxon>
        <taxon>Clostridia</taxon>
        <taxon>Eubacteriales</taxon>
        <taxon>Eubacteriaceae</taxon>
        <taxon>Pseudoramibacter</taxon>
    </lineage>
</organism>
<name>E6MF32_9FIRM</name>